<dbReference type="Proteomes" id="UP000477722">
    <property type="component" value="Unassembled WGS sequence"/>
</dbReference>
<dbReference type="EMBL" id="JAAKZZ010000138">
    <property type="protein sequence ID" value="NGO69765.1"/>
    <property type="molecule type" value="Genomic_DNA"/>
</dbReference>
<organism evidence="2 3">
    <name type="scientific">Streptomyces boncukensis</name>
    <dbReference type="NCBI Taxonomy" id="2711219"/>
    <lineage>
        <taxon>Bacteria</taxon>
        <taxon>Bacillati</taxon>
        <taxon>Actinomycetota</taxon>
        <taxon>Actinomycetes</taxon>
        <taxon>Kitasatosporales</taxon>
        <taxon>Streptomycetaceae</taxon>
        <taxon>Streptomyces</taxon>
    </lineage>
</organism>
<accession>A0A6G4WX09</accession>
<gene>
    <name evidence="2" type="ORF">G5C65_15650</name>
</gene>
<sequence>MRIRMAAVLIGAFALMTPMTATAVTAEGEGKAESSQPADAAPLAALKESAPGIAHVSNTYNLSRGSCKYWALSSNKWAVTWKSAGGCSGHAWVKFRTKNGYDSGWQNRANVKFLATSGQMLWTKHKTCRDEVECPVVTIHHKK</sequence>
<comment type="caution">
    <text evidence="2">The sequence shown here is derived from an EMBL/GenBank/DDBJ whole genome shotgun (WGS) entry which is preliminary data.</text>
</comment>
<feature type="chain" id="PRO_5026087916" evidence="1">
    <location>
        <begin position="24"/>
        <end position="143"/>
    </location>
</feature>
<proteinExistence type="predicted"/>
<keyword evidence="3" id="KW-1185">Reference proteome</keyword>
<reference evidence="2 3" key="1">
    <citation type="submission" date="2020-02" db="EMBL/GenBank/DDBJ databases">
        <title>Whole-genome analyses of novel actinobacteria.</title>
        <authorList>
            <person name="Sahin N."/>
            <person name="Tatar D."/>
        </authorList>
    </citation>
    <scope>NUCLEOTIDE SEQUENCE [LARGE SCALE GENOMIC DNA]</scope>
    <source>
        <strain evidence="2 3">SB3404</strain>
    </source>
</reference>
<evidence type="ECO:0000256" key="1">
    <source>
        <dbReference type="SAM" id="SignalP"/>
    </source>
</evidence>
<feature type="signal peptide" evidence="1">
    <location>
        <begin position="1"/>
        <end position="23"/>
    </location>
</feature>
<dbReference type="RefSeq" id="WP_165299447.1">
    <property type="nucleotide sequence ID" value="NZ_JAAKZZ010000138.1"/>
</dbReference>
<keyword evidence="1" id="KW-0732">Signal</keyword>
<evidence type="ECO:0000313" key="2">
    <source>
        <dbReference type="EMBL" id="NGO69765.1"/>
    </source>
</evidence>
<dbReference type="AlphaFoldDB" id="A0A6G4WX09"/>
<name>A0A6G4WX09_9ACTN</name>
<evidence type="ECO:0000313" key="3">
    <source>
        <dbReference type="Proteomes" id="UP000477722"/>
    </source>
</evidence>
<protein>
    <submittedName>
        <fullName evidence="2">Uncharacterized protein</fullName>
    </submittedName>
</protein>